<keyword evidence="3" id="KW-1185">Reference proteome</keyword>
<dbReference type="Gene3D" id="3.40.50.1820">
    <property type="entry name" value="alpha/beta hydrolase"/>
    <property type="match status" value="1"/>
</dbReference>
<dbReference type="AlphaFoldDB" id="A0A2G4TAC6"/>
<dbReference type="Pfam" id="PF12146">
    <property type="entry name" value="Hydrolase_4"/>
    <property type="match status" value="1"/>
</dbReference>
<proteinExistence type="predicted"/>
<organism evidence="2 3">
    <name type="scientific">Rhizopus microsporus ATCC 52813</name>
    <dbReference type="NCBI Taxonomy" id="1340429"/>
    <lineage>
        <taxon>Eukaryota</taxon>
        <taxon>Fungi</taxon>
        <taxon>Fungi incertae sedis</taxon>
        <taxon>Mucoromycota</taxon>
        <taxon>Mucoromycotina</taxon>
        <taxon>Mucoromycetes</taxon>
        <taxon>Mucorales</taxon>
        <taxon>Mucorineae</taxon>
        <taxon>Rhizopodaceae</taxon>
        <taxon>Rhizopus</taxon>
    </lineage>
</organism>
<dbReference type="STRING" id="1340429.A0A2G4TAC6"/>
<name>A0A2G4TAC6_RHIZD</name>
<protein>
    <submittedName>
        <fullName evidence="2">Alpha/beta-hydrolase</fullName>
    </submittedName>
</protein>
<dbReference type="InterPro" id="IPR022742">
    <property type="entry name" value="Hydrolase_4"/>
</dbReference>
<gene>
    <name evidence="2" type="ORF">RHIMIDRAFT_243950</name>
</gene>
<dbReference type="InterPro" id="IPR051044">
    <property type="entry name" value="MAG_DAG_Lipase"/>
</dbReference>
<sequence>MVIITRGNMRLNYQFDGVRNSVDSPLIWLIHGAGGDLSHYDDLKTVLVKQSYRVLTCDIRYHGQSQPVDDQQTEFRFVDALDDLDYILSHLVHSYYPSSSCRIPLYISGLSMGGVLSLLYASRYEKDPEWSKQRQVELKGVIPIACTVPGLLRSREEWKKYQEPPTLSIIQYSKMAIVQSAKLTKSQEDINRAMTQISDLALYQCFSEVANSLLVEQDMPVTKIPMLLIIPEHDVLTRQDMEDLYEINHQRNIKCQKVIIPDALHMVILDHSQQVADYIAQFCKD</sequence>
<reference evidence="2 3" key="1">
    <citation type="journal article" date="2016" name="Proc. Natl. Acad. Sci. U.S.A.">
        <title>Lipid metabolic changes in an early divergent fungus govern the establishment of a mutualistic symbiosis with endobacteria.</title>
        <authorList>
            <person name="Lastovetsky O.A."/>
            <person name="Gaspar M.L."/>
            <person name="Mondo S.J."/>
            <person name="LaButti K.M."/>
            <person name="Sandor L."/>
            <person name="Grigoriev I.V."/>
            <person name="Henry S.A."/>
            <person name="Pawlowska T.E."/>
        </authorList>
    </citation>
    <scope>NUCLEOTIDE SEQUENCE [LARGE SCALE GENOMIC DNA]</scope>
    <source>
        <strain evidence="2 3">ATCC 52813</strain>
    </source>
</reference>
<dbReference type="Proteomes" id="UP000242254">
    <property type="component" value="Unassembled WGS sequence"/>
</dbReference>
<dbReference type="EMBL" id="KZ303842">
    <property type="protein sequence ID" value="PHZ17958.1"/>
    <property type="molecule type" value="Genomic_DNA"/>
</dbReference>
<dbReference type="RefSeq" id="XP_023471666.1">
    <property type="nucleotide sequence ID" value="XM_023610004.1"/>
</dbReference>
<evidence type="ECO:0000313" key="2">
    <source>
        <dbReference type="EMBL" id="PHZ17958.1"/>
    </source>
</evidence>
<accession>A0A2G4TAC6</accession>
<feature type="domain" description="Serine aminopeptidase S33" evidence="1">
    <location>
        <begin position="26"/>
        <end position="270"/>
    </location>
</feature>
<dbReference type="GO" id="GO:0016787">
    <property type="term" value="F:hydrolase activity"/>
    <property type="evidence" value="ECO:0007669"/>
    <property type="project" value="UniProtKB-KW"/>
</dbReference>
<dbReference type="SUPFAM" id="SSF53474">
    <property type="entry name" value="alpha/beta-Hydrolases"/>
    <property type="match status" value="1"/>
</dbReference>
<keyword evidence="2" id="KW-0378">Hydrolase</keyword>
<evidence type="ECO:0000259" key="1">
    <source>
        <dbReference type="Pfam" id="PF12146"/>
    </source>
</evidence>
<dbReference type="PANTHER" id="PTHR11614">
    <property type="entry name" value="PHOSPHOLIPASE-RELATED"/>
    <property type="match status" value="1"/>
</dbReference>
<evidence type="ECO:0000313" key="3">
    <source>
        <dbReference type="Proteomes" id="UP000242254"/>
    </source>
</evidence>
<dbReference type="GeneID" id="35440994"/>
<dbReference type="InterPro" id="IPR029058">
    <property type="entry name" value="AB_hydrolase_fold"/>
</dbReference>